<protein>
    <recommendedName>
        <fullName evidence="4">Lipoprotein</fullName>
    </recommendedName>
</protein>
<sequence length="138" mass="14739">MFTRKSQRTRALTTAIPLVTAALVAGLVTAGPASAVDTGPVTYKGTVTCDKKFPAPNTSAPTKVKLDSDEDDAEVDVTSVQGRRAKYKIEDLEVPLDSKFSLEVTVTCKAPKKAAATFTRTIPQADLTENQIVTLNLK</sequence>
<organism evidence="2 3">
    <name type="scientific">Streptomyces neyagawaensis</name>
    <dbReference type="NCBI Taxonomy" id="42238"/>
    <lineage>
        <taxon>Bacteria</taxon>
        <taxon>Bacillati</taxon>
        <taxon>Actinomycetota</taxon>
        <taxon>Actinomycetes</taxon>
        <taxon>Kitasatosporales</taxon>
        <taxon>Streptomycetaceae</taxon>
        <taxon>Streptomyces</taxon>
    </lineage>
</organism>
<comment type="caution">
    <text evidence="2">The sequence shown here is derived from an EMBL/GenBank/DDBJ whole genome shotgun (WGS) entry which is preliminary data.</text>
</comment>
<accession>A0ABV3B7V0</accession>
<evidence type="ECO:0000313" key="3">
    <source>
        <dbReference type="Proteomes" id="UP001551189"/>
    </source>
</evidence>
<proteinExistence type="predicted"/>
<evidence type="ECO:0000256" key="1">
    <source>
        <dbReference type="SAM" id="SignalP"/>
    </source>
</evidence>
<dbReference type="Proteomes" id="UP001551189">
    <property type="component" value="Unassembled WGS sequence"/>
</dbReference>
<evidence type="ECO:0000313" key="2">
    <source>
        <dbReference type="EMBL" id="MEU6805527.1"/>
    </source>
</evidence>
<keyword evidence="3" id="KW-1185">Reference proteome</keyword>
<feature type="chain" id="PRO_5046947487" description="Lipoprotein" evidence="1">
    <location>
        <begin position="36"/>
        <end position="138"/>
    </location>
</feature>
<keyword evidence="1" id="KW-0732">Signal</keyword>
<dbReference type="EMBL" id="JBEYXT010000212">
    <property type="protein sequence ID" value="MEU6805527.1"/>
    <property type="molecule type" value="Genomic_DNA"/>
</dbReference>
<name>A0ABV3B7V0_9ACTN</name>
<gene>
    <name evidence="2" type="ORF">ABZ931_31665</name>
</gene>
<evidence type="ECO:0008006" key="4">
    <source>
        <dbReference type="Google" id="ProtNLM"/>
    </source>
</evidence>
<reference evidence="2 3" key="1">
    <citation type="submission" date="2024-06" db="EMBL/GenBank/DDBJ databases">
        <title>The Natural Products Discovery Center: Release of the First 8490 Sequenced Strains for Exploring Actinobacteria Biosynthetic Diversity.</title>
        <authorList>
            <person name="Kalkreuter E."/>
            <person name="Kautsar S.A."/>
            <person name="Yang D."/>
            <person name="Bader C.D."/>
            <person name="Teijaro C.N."/>
            <person name="Fluegel L."/>
            <person name="Davis C.M."/>
            <person name="Simpson J.R."/>
            <person name="Lauterbach L."/>
            <person name="Steele A.D."/>
            <person name="Gui C."/>
            <person name="Meng S."/>
            <person name="Li G."/>
            <person name="Viehrig K."/>
            <person name="Ye F."/>
            <person name="Su P."/>
            <person name="Kiefer A.F."/>
            <person name="Nichols A."/>
            <person name="Cepeda A.J."/>
            <person name="Yan W."/>
            <person name="Fan B."/>
            <person name="Jiang Y."/>
            <person name="Adhikari A."/>
            <person name="Zheng C.-J."/>
            <person name="Schuster L."/>
            <person name="Cowan T.M."/>
            <person name="Smanski M.J."/>
            <person name="Chevrette M.G."/>
            <person name="De Carvalho L.P.S."/>
            <person name="Shen B."/>
        </authorList>
    </citation>
    <scope>NUCLEOTIDE SEQUENCE [LARGE SCALE GENOMIC DNA]</scope>
    <source>
        <strain evidence="2 3">NPDC046851</strain>
    </source>
</reference>
<feature type="signal peptide" evidence="1">
    <location>
        <begin position="1"/>
        <end position="35"/>
    </location>
</feature>
<dbReference type="RefSeq" id="WP_359700313.1">
    <property type="nucleotide sequence ID" value="NZ_JBEYXT010000212.1"/>
</dbReference>